<feature type="binding site" evidence="5">
    <location>
        <position position="74"/>
    </location>
    <ligand>
        <name>Mn(2+)</name>
        <dbReference type="ChEBI" id="CHEBI:29035"/>
    </ligand>
</feature>
<dbReference type="PANTHER" id="PTHR11404:SF6">
    <property type="entry name" value="SUPEROXIDE DISMUTASE [MN], MITOCHONDRIAL"/>
    <property type="match status" value="1"/>
</dbReference>
<feature type="binding site" evidence="5">
    <location>
        <position position="164"/>
    </location>
    <ligand>
        <name>Mn(2+)</name>
        <dbReference type="ChEBI" id="CHEBI:29035"/>
    </ligand>
</feature>
<keyword evidence="3 5" id="KW-0479">Metal-binding</keyword>
<dbReference type="InterPro" id="IPR036324">
    <property type="entry name" value="Mn/Fe_SOD_N_sf"/>
</dbReference>
<feature type="binding site" evidence="5">
    <location>
        <position position="160"/>
    </location>
    <ligand>
        <name>Mn(2+)</name>
        <dbReference type="ChEBI" id="CHEBI:29035"/>
    </ligand>
</feature>
<organism evidence="7 8">
    <name type="scientific">Candidatus Bilamarchaeum dharawalense</name>
    <dbReference type="NCBI Taxonomy" id="2885759"/>
    <lineage>
        <taxon>Archaea</taxon>
        <taxon>Candidatus Micrarchaeota</taxon>
        <taxon>Candidatus Micrarchaeia</taxon>
        <taxon>Candidatus Anstonellales</taxon>
        <taxon>Candidatus Bilamarchaeaceae</taxon>
        <taxon>Candidatus Bilamarchaeum</taxon>
    </lineage>
</organism>
<dbReference type="InterPro" id="IPR001189">
    <property type="entry name" value="Mn/Fe_SOD"/>
</dbReference>
<gene>
    <name evidence="7" type="primary">sod</name>
    <name evidence="7" type="ORF">LFW2832_00138</name>
</gene>
<evidence type="ECO:0000256" key="5">
    <source>
        <dbReference type="PIRSR" id="PIRSR000349-1"/>
    </source>
</evidence>
<dbReference type="GO" id="GO:0004784">
    <property type="term" value="F:superoxide dismutase activity"/>
    <property type="evidence" value="ECO:0007669"/>
    <property type="project" value="UniProtKB-EC"/>
</dbReference>
<dbReference type="EC" id="1.15.1.1" evidence="2"/>
<evidence type="ECO:0000313" key="8">
    <source>
        <dbReference type="Proteomes" id="UP000789941"/>
    </source>
</evidence>
<dbReference type="GO" id="GO:0046872">
    <property type="term" value="F:metal ion binding"/>
    <property type="evidence" value="ECO:0007669"/>
    <property type="project" value="UniProtKB-KW"/>
</dbReference>
<dbReference type="EMBL" id="CABMJJ010000004">
    <property type="protein sequence ID" value="VVC02999.1"/>
    <property type="molecule type" value="Genomic_DNA"/>
</dbReference>
<evidence type="ECO:0000256" key="4">
    <source>
        <dbReference type="ARBA" id="ARBA00023002"/>
    </source>
</evidence>
<dbReference type="PIRSF" id="PIRSF000349">
    <property type="entry name" value="SODismutase"/>
    <property type="match status" value="1"/>
</dbReference>
<dbReference type="SUPFAM" id="SSF54719">
    <property type="entry name" value="Fe,Mn superoxide dismutase (SOD), C-terminal domain"/>
    <property type="match status" value="1"/>
</dbReference>
<reference evidence="7 8" key="1">
    <citation type="submission" date="2019-08" db="EMBL/GenBank/DDBJ databases">
        <authorList>
            <person name="Vazquez-Campos X."/>
        </authorList>
    </citation>
    <scope>NUCLEOTIDE SEQUENCE [LARGE SCALE GENOMIC DNA]</scope>
    <source>
        <strain evidence="7">LFW-283_2</strain>
    </source>
</reference>
<protein>
    <recommendedName>
        <fullName evidence="2">superoxide dismutase</fullName>
        <ecNumber evidence="2">1.15.1.1</ecNumber>
    </recommendedName>
</protein>
<dbReference type="Proteomes" id="UP000789941">
    <property type="component" value="Unassembled WGS sequence"/>
</dbReference>
<proteinExistence type="inferred from homology"/>
<name>A0A5E4LNM1_9ARCH</name>
<feature type="domain" description="Manganese/iron superoxide dismutase C-terminal" evidence="6">
    <location>
        <begin position="98"/>
        <end position="192"/>
    </location>
</feature>
<dbReference type="AlphaFoldDB" id="A0A5E4LNM1"/>
<dbReference type="InterPro" id="IPR036314">
    <property type="entry name" value="SOD_C_sf"/>
</dbReference>
<dbReference type="SUPFAM" id="SSF46609">
    <property type="entry name" value="Fe,Mn superoxide dismutase (SOD), N-terminal domain"/>
    <property type="match status" value="1"/>
</dbReference>
<feature type="binding site" evidence="5">
    <location>
        <position position="25"/>
    </location>
    <ligand>
        <name>Mn(2+)</name>
        <dbReference type="ChEBI" id="CHEBI:29035"/>
    </ligand>
</feature>
<keyword evidence="4 7" id="KW-0560">Oxidoreductase</keyword>
<comment type="caution">
    <text evidence="7">The sequence shown here is derived from an EMBL/GenBank/DDBJ whole genome shotgun (WGS) entry which is preliminary data.</text>
</comment>
<dbReference type="PANTHER" id="PTHR11404">
    <property type="entry name" value="SUPEROXIDE DISMUTASE 2"/>
    <property type="match status" value="1"/>
</dbReference>
<dbReference type="InterPro" id="IPR019832">
    <property type="entry name" value="Mn/Fe_SOD_C"/>
</dbReference>
<evidence type="ECO:0000256" key="2">
    <source>
        <dbReference type="ARBA" id="ARBA00012682"/>
    </source>
</evidence>
<dbReference type="InterPro" id="IPR050265">
    <property type="entry name" value="Fe/Mn_Superoxide_Dismutase"/>
</dbReference>
<evidence type="ECO:0000259" key="6">
    <source>
        <dbReference type="Pfam" id="PF02777"/>
    </source>
</evidence>
<dbReference type="Pfam" id="PF02777">
    <property type="entry name" value="Sod_Fe_C"/>
    <property type="match status" value="1"/>
</dbReference>
<dbReference type="Gene3D" id="3.55.40.20">
    <property type="entry name" value="Iron/manganese superoxide dismutase, C-terminal domain"/>
    <property type="match status" value="1"/>
</dbReference>
<sequence>MPYEAKNFENLIGTEGFSEQLLKNHFTLYQGYVANTNKVSDLLVTLLKEGKMGTPEYAELKRRFGWEYNGMVLHELYFGNLIKGGKPLQMKEIHPIYLQLEKDFGSFENWEKDFRATGAMRGIGWVILYYDKTAKRLFNIWVNEHDIGHLSNAVPLLIMDVFEHAYMIDYGLKKPDYINSFFKAINWDIVLKRFDS</sequence>
<evidence type="ECO:0000256" key="3">
    <source>
        <dbReference type="ARBA" id="ARBA00022723"/>
    </source>
</evidence>
<evidence type="ECO:0000313" key="7">
    <source>
        <dbReference type="EMBL" id="VVC02999.1"/>
    </source>
</evidence>
<evidence type="ECO:0000256" key="1">
    <source>
        <dbReference type="ARBA" id="ARBA00008714"/>
    </source>
</evidence>
<accession>A0A5E4LNM1</accession>
<comment type="similarity">
    <text evidence="1">Belongs to the iron/manganese superoxide dismutase family.</text>
</comment>